<dbReference type="Proteomes" id="UP000273405">
    <property type="component" value="Unassembled WGS sequence"/>
</dbReference>
<keyword evidence="1" id="KW-0812">Transmembrane</keyword>
<protein>
    <submittedName>
        <fullName evidence="2">Uncharacterized protein</fullName>
    </submittedName>
</protein>
<accession>A0A3A8P3C9</accession>
<keyword evidence="3" id="KW-1185">Reference proteome</keyword>
<evidence type="ECO:0000313" key="3">
    <source>
        <dbReference type="Proteomes" id="UP000273405"/>
    </source>
</evidence>
<evidence type="ECO:0000313" key="2">
    <source>
        <dbReference type="EMBL" id="RKH47875.1"/>
    </source>
</evidence>
<evidence type="ECO:0000256" key="1">
    <source>
        <dbReference type="SAM" id="Phobius"/>
    </source>
</evidence>
<feature type="transmembrane region" description="Helical" evidence="1">
    <location>
        <begin position="49"/>
        <end position="74"/>
    </location>
</feature>
<proteinExistence type="predicted"/>
<organism evidence="2 3">
    <name type="scientific">Corallococcus sicarius</name>
    <dbReference type="NCBI Taxonomy" id="2316726"/>
    <lineage>
        <taxon>Bacteria</taxon>
        <taxon>Pseudomonadati</taxon>
        <taxon>Myxococcota</taxon>
        <taxon>Myxococcia</taxon>
        <taxon>Myxococcales</taxon>
        <taxon>Cystobacterineae</taxon>
        <taxon>Myxococcaceae</taxon>
        <taxon>Corallococcus</taxon>
    </lineage>
</organism>
<gene>
    <name evidence="2" type="ORF">D7X12_01325</name>
</gene>
<sequence>MDFPRRWSGVSVVAGAAAILLEGLGSDRLGRFTPGYVLFHQPLHGGEVVGDAAGIAVLLLCAAFERSTLPLYYLHMLMRLQAG</sequence>
<dbReference type="AlphaFoldDB" id="A0A3A8P3C9"/>
<name>A0A3A8P3C9_9BACT</name>
<dbReference type="EMBL" id="RAWG01000005">
    <property type="protein sequence ID" value="RKH47875.1"/>
    <property type="molecule type" value="Genomic_DNA"/>
</dbReference>
<keyword evidence="1" id="KW-0472">Membrane</keyword>
<keyword evidence="1" id="KW-1133">Transmembrane helix</keyword>
<reference evidence="3" key="1">
    <citation type="submission" date="2018-09" db="EMBL/GenBank/DDBJ databases">
        <authorList>
            <person name="Livingstone P.G."/>
            <person name="Whitworth D.E."/>
        </authorList>
    </citation>
    <scope>NUCLEOTIDE SEQUENCE [LARGE SCALE GENOMIC DNA]</scope>
    <source>
        <strain evidence="3">CA040B</strain>
    </source>
</reference>
<comment type="caution">
    <text evidence="2">The sequence shown here is derived from an EMBL/GenBank/DDBJ whole genome shotgun (WGS) entry which is preliminary data.</text>
</comment>